<dbReference type="Gene3D" id="3.40.140.10">
    <property type="entry name" value="Cytidine Deaminase, domain 2"/>
    <property type="match status" value="1"/>
</dbReference>
<reference evidence="17 18" key="1">
    <citation type="submission" date="2017-11" db="EMBL/GenBank/DDBJ databases">
        <title>Draft genome sequence of Rhizobiales bacterium SY3-13.</title>
        <authorList>
            <person name="Sun C."/>
        </authorList>
    </citation>
    <scope>NUCLEOTIDE SEQUENCE [LARGE SCALE GENOMIC DNA]</scope>
    <source>
        <strain evidence="17 18">SY3-13</strain>
    </source>
</reference>
<comment type="function">
    <text evidence="1 12">Converts 2,5-diamino-6-(ribosylamino)-4(3h)-pyrimidinone 5'-phosphate into 5-amino-6-(ribosylamino)-2,4(1h,3h)-pyrimidinedione 5'-phosphate.</text>
</comment>
<dbReference type="CDD" id="cd01284">
    <property type="entry name" value="Riboflavin_deaminase-reductase"/>
    <property type="match status" value="1"/>
</dbReference>
<evidence type="ECO:0000256" key="1">
    <source>
        <dbReference type="ARBA" id="ARBA00002151"/>
    </source>
</evidence>
<feature type="domain" description="CMP/dCMP-type deaminase" evidence="16">
    <location>
        <begin position="1"/>
        <end position="117"/>
    </location>
</feature>
<feature type="binding site" evidence="15">
    <location>
        <position position="44"/>
    </location>
    <ligand>
        <name>Zn(2+)</name>
        <dbReference type="ChEBI" id="CHEBI:29105"/>
        <note>catalytic</note>
    </ligand>
</feature>
<dbReference type="AlphaFoldDB" id="A0A2M9FZE0"/>
<comment type="similarity">
    <text evidence="5 12">In the C-terminal section; belongs to the HTP reductase family.</text>
</comment>
<feature type="binding site" evidence="14">
    <location>
        <position position="198"/>
    </location>
    <ligand>
        <name>substrate</name>
    </ligand>
</feature>
<dbReference type="PIRSF" id="PIRSF006769">
    <property type="entry name" value="RibD"/>
    <property type="match status" value="1"/>
</dbReference>
<dbReference type="NCBIfam" id="TIGR00326">
    <property type="entry name" value="eubact_ribD"/>
    <property type="match status" value="1"/>
</dbReference>
<keyword evidence="8 12" id="KW-0862">Zinc</keyword>
<evidence type="ECO:0000256" key="10">
    <source>
        <dbReference type="ARBA" id="ARBA00023002"/>
    </source>
</evidence>
<dbReference type="InterPro" id="IPR002734">
    <property type="entry name" value="RibDG_C"/>
</dbReference>
<dbReference type="Pfam" id="PF01872">
    <property type="entry name" value="RibD_C"/>
    <property type="match status" value="1"/>
</dbReference>
<keyword evidence="7 12" id="KW-0479">Metal-binding</keyword>
<dbReference type="EC" id="1.1.1.193" evidence="12"/>
<evidence type="ECO:0000256" key="2">
    <source>
        <dbReference type="ARBA" id="ARBA00004882"/>
    </source>
</evidence>
<dbReference type="GO" id="GO:0008703">
    <property type="term" value="F:5-amino-6-(5-phosphoribosylamino)uracil reductase activity"/>
    <property type="evidence" value="ECO:0007669"/>
    <property type="project" value="UniProtKB-EC"/>
</dbReference>
<keyword evidence="12" id="KW-0378">Hydrolase</keyword>
<comment type="cofactor">
    <cofactor evidence="12 15">
        <name>Zn(2+)</name>
        <dbReference type="ChEBI" id="CHEBI:29105"/>
    </cofactor>
    <text evidence="12 15">Binds 1 zinc ion.</text>
</comment>
<protein>
    <recommendedName>
        <fullName evidence="12">Riboflavin biosynthesis protein RibD</fullName>
    </recommendedName>
    <domain>
        <recommendedName>
            <fullName evidence="12">Diaminohydroxyphosphoribosylaminopyrimidine deaminase</fullName>
            <shortName evidence="12">DRAP deaminase</shortName>
            <ecNumber evidence="12">3.5.4.26</ecNumber>
        </recommendedName>
        <alternativeName>
            <fullName evidence="12">Riboflavin-specific deaminase</fullName>
        </alternativeName>
    </domain>
    <domain>
        <recommendedName>
            <fullName evidence="12">5-amino-6-(5-phosphoribosylamino)uracil reductase</fullName>
            <ecNumber evidence="12">1.1.1.193</ecNumber>
        </recommendedName>
        <alternativeName>
            <fullName evidence="12">HTP reductase</fullName>
        </alternativeName>
    </domain>
</protein>
<keyword evidence="10 12" id="KW-0560">Oxidoreductase</keyword>
<dbReference type="GO" id="GO:0050661">
    <property type="term" value="F:NADP binding"/>
    <property type="evidence" value="ECO:0007669"/>
    <property type="project" value="InterPro"/>
</dbReference>
<dbReference type="InterPro" id="IPR016192">
    <property type="entry name" value="APOBEC/CMP_deaminase_Zn-bd"/>
</dbReference>
<evidence type="ECO:0000256" key="13">
    <source>
        <dbReference type="PIRSR" id="PIRSR006769-1"/>
    </source>
</evidence>
<evidence type="ECO:0000256" key="15">
    <source>
        <dbReference type="PIRSR" id="PIRSR006769-3"/>
    </source>
</evidence>
<dbReference type="PROSITE" id="PS00903">
    <property type="entry name" value="CYT_DCMP_DEAMINASES_1"/>
    <property type="match status" value="1"/>
</dbReference>
<dbReference type="SUPFAM" id="SSF53927">
    <property type="entry name" value="Cytidine deaminase-like"/>
    <property type="match status" value="1"/>
</dbReference>
<dbReference type="GO" id="GO:0008835">
    <property type="term" value="F:diaminohydroxyphosphoribosylaminopyrimidine deaminase activity"/>
    <property type="evidence" value="ECO:0007669"/>
    <property type="project" value="UniProtKB-EC"/>
</dbReference>
<keyword evidence="18" id="KW-1185">Reference proteome</keyword>
<comment type="catalytic activity">
    <reaction evidence="12">
        <text>2,5-diamino-6-hydroxy-4-(5-phosphoribosylamino)-pyrimidine + H2O + H(+) = 5-amino-6-(5-phospho-D-ribosylamino)uracil + NH4(+)</text>
        <dbReference type="Rhea" id="RHEA:21868"/>
        <dbReference type="ChEBI" id="CHEBI:15377"/>
        <dbReference type="ChEBI" id="CHEBI:15378"/>
        <dbReference type="ChEBI" id="CHEBI:28938"/>
        <dbReference type="ChEBI" id="CHEBI:58453"/>
        <dbReference type="ChEBI" id="CHEBI:58614"/>
        <dbReference type="EC" id="3.5.4.26"/>
    </reaction>
</comment>
<feature type="active site" description="Proton donor" evidence="13">
    <location>
        <position position="46"/>
    </location>
</feature>
<organism evidence="17 18">
    <name type="scientific">Minwuia thermotolerans</name>
    <dbReference type="NCBI Taxonomy" id="2056226"/>
    <lineage>
        <taxon>Bacteria</taxon>
        <taxon>Pseudomonadati</taxon>
        <taxon>Pseudomonadota</taxon>
        <taxon>Alphaproteobacteria</taxon>
        <taxon>Minwuiales</taxon>
        <taxon>Minwuiaceae</taxon>
        <taxon>Minwuia</taxon>
    </lineage>
</organism>
<feature type="binding site" evidence="14">
    <location>
        <position position="178"/>
    </location>
    <ligand>
        <name>substrate</name>
    </ligand>
</feature>
<feature type="binding site" evidence="14">
    <location>
        <position position="194"/>
    </location>
    <ligand>
        <name>NADP(+)</name>
        <dbReference type="ChEBI" id="CHEBI:58349"/>
    </ligand>
</feature>
<feature type="binding site" evidence="14">
    <location>
        <position position="148"/>
    </location>
    <ligand>
        <name>NADP(+)</name>
        <dbReference type="ChEBI" id="CHEBI:58349"/>
    </ligand>
</feature>
<dbReference type="InterPro" id="IPR050765">
    <property type="entry name" value="Riboflavin_Biosynth_HTPR"/>
</dbReference>
<feature type="binding site" evidence="14">
    <location>
        <begin position="292"/>
        <end position="298"/>
    </location>
    <ligand>
        <name>NADP(+)</name>
        <dbReference type="ChEBI" id="CHEBI:58349"/>
    </ligand>
</feature>
<name>A0A2M9FZE0_9PROT</name>
<feature type="binding site" evidence="14">
    <location>
        <position position="201"/>
    </location>
    <ligand>
        <name>substrate</name>
    </ligand>
</feature>
<comment type="pathway">
    <text evidence="3 12">Cofactor biosynthesis; riboflavin biosynthesis; 5-amino-6-(D-ribitylamino)uracil from GTP: step 3/4.</text>
</comment>
<evidence type="ECO:0000256" key="12">
    <source>
        <dbReference type="PIRNR" id="PIRNR006769"/>
    </source>
</evidence>
<evidence type="ECO:0000256" key="8">
    <source>
        <dbReference type="ARBA" id="ARBA00022833"/>
    </source>
</evidence>
<keyword evidence="11" id="KW-0511">Multifunctional enzyme</keyword>
<dbReference type="PANTHER" id="PTHR38011:SF7">
    <property type="entry name" value="2,5-DIAMINO-6-RIBOSYLAMINO-4(3H)-PYRIMIDINONE 5'-PHOSPHATE REDUCTASE"/>
    <property type="match status" value="1"/>
</dbReference>
<evidence type="ECO:0000256" key="7">
    <source>
        <dbReference type="ARBA" id="ARBA00022723"/>
    </source>
</evidence>
<evidence type="ECO:0000256" key="6">
    <source>
        <dbReference type="ARBA" id="ARBA00022619"/>
    </source>
</evidence>
<feature type="binding site" evidence="14">
    <location>
        <position position="217"/>
    </location>
    <ligand>
        <name>NADP(+)</name>
        <dbReference type="ChEBI" id="CHEBI:58349"/>
    </ligand>
</feature>
<accession>A0A2M9FZE0</accession>
<evidence type="ECO:0000313" key="18">
    <source>
        <dbReference type="Proteomes" id="UP000229498"/>
    </source>
</evidence>
<evidence type="ECO:0000313" key="17">
    <source>
        <dbReference type="EMBL" id="PJK28828.1"/>
    </source>
</evidence>
<evidence type="ECO:0000259" key="16">
    <source>
        <dbReference type="PROSITE" id="PS51747"/>
    </source>
</evidence>
<dbReference type="PANTHER" id="PTHR38011">
    <property type="entry name" value="DIHYDROFOLATE REDUCTASE FAMILY PROTEIN (AFU_ORTHOLOGUE AFUA_8G06820)"/>
    <property type="match status" value="1"/>
</dbReference>
<sequence length="359" mass="37277">MAHALMLARRGLGQVAPNPAVGCVLVADGRVIGRGWTQPGGRPHAETEALARAGVAARGSTAYVTLEPCSHHGVTPPCAEALAAAGVARVVIAMTDPDERVNGRGVEMLRDAGVEVVTGVLSDQAAALNRGFVLQRTANRPMVTLKLATTLDGRIATGAKDAKWITAGAARQRGHLLRASHDAILIGAGTALADDPELTCRLPGLAQRSPVRVVLDSRLSIPPSGRLVDTAAQTPLYVFCGMEADPARAAALEARGARLFRFDVSASGVPAPGDVLRSLAEAGITRLLIEGGARVAAAFVAADLVDELAWFRAATLIGGDGLPAIGGFGLEKLADVPRFRRAAIAHFGDDVLETYLREP</sequence>
<dbReference type="GO" id="GO:0008270">
    <property type="term" value="F:zinc ion binding"/>
    <property type="evidence" value="ECO:0007669"/>
    <property type="project" value="InterPro"/>
</dbReference>
<dbReference type="EMBL" id="PHIG01000039">
    <property type="protein sequence ID" value="PJK28828.1"/>
    <property type="molecule type" value="Genomic_DNA"/>
</dbReference>
<dbReference type="PROSITE" id="PS51747">
    <property type="entry name" value="CYT_DCMP_DEAMINASES_2"/>
    <property type="match status" value="1"/>
</dbReference>
<evidence type="ECO:0000256" key="3">
    <source>
        <dbReference type="ARBA" id="ARBA00004910"/>
    </source>
</evidence>
<dbReference type="InterPro" id="IPR016193">
    <property type="entry name" value="Cytidine_deaminase-like"/>
</dbReference>
<evidence type="ECO:0000256" key="9">
    <source>
        <dbReference type="ARBA" id="ARBA00022857"/>
    </source>
</evidence>
<dbReference type="Pfam" id="PF00383">
    <property type="entry name" value="dCMP_cyt_deam_1"/>
    <property type="match status" value="1"/>
</dbReference>
<dbReference type="InterPro" id="IPR011549">
    <property type="entry name" value="RibD_C"/>
</dbReference>
<comment type="pathway">
    <text evidence="2 12">Cofactor biosynthesis; riboflavin biosynthesis; 5-amino-6-(D-ribitylamino)uracil from GTP: step 2/4.</text>
</comment>
<dbReference type="InterPro" id="IPR024072">
    <property type="entry name" value="DHFR-like_dom_sf"/>
</dbReference>
<dbReference type="GO" id="GO:0009231">
    <property type="term" value="P:riboflavin biosynthetic process"/>
    <property type="evidence" value="ECO:0007669"/>
    <property type="project" value="UniProtKB-UniPathway"/>
</dbReference>
<feature type="binding site" evidence="14">
    <location>
        <position position="290"/>
    </location>
    <ligand>
        <name>substrate</name>
    </ligand>
</feature>
<gene>
    <name evidence="17" type="primary">ribD</name>
    <name evidence="17" type="ORF">CVT23_15205</name>
</gene>
<dbReference type="InterPro" id="IPR004794">
    <property type="entry name" value="Eubact_RibD"/>
</dbReference>
<feature type="binding site" evidence="14">
    <location>
        <position position="190"/>
    </location>
    <ligand>
        <name>NADP(+)</name>
        <dbReference type="ChEBI" id="CHEBI:58349"/>
    </ligand>
</feature>
<dbReference type="NCBIfam" id="TIGR00227">
    <property type="entry name" value="ribD_Cterm"/>
    <property type="match status" value="1"/>
</dbReference>
<comment type="caution">
    <text evidence="17">The sequence shown here is derived from an EMBL/GenBank/DDBJ whole genome shotgun (WGS) entry which is preliminary data.</text>
</comment>
<feature type="binding site" evidence="15">
    <location>
        <position position="69"/>
    </location>
    <ligand>
        <name>Zn(2+)</name>
        <dbReference type="ChEBI" id="CHEBI:29105"/>
        <note>catalytic</note>
    </ligand>
</feature>
<dbReference type="InterPro" id="IPR002125">
    <property type="entry name" value="CMP_dCMP_dom"/>
</dbReference>
<proteinExistence type="inferred from homology"/>
<evidence type="ECO:0000256" key="11">
    <source>
        <dbReference type="ARBA" id="ARBA00023268"/>
    </source>
</evidence>
<feature type="binding site" evidence="15">
    <location>
        <position position="78"/>
    </location>
    <ligand>
        <name>Zn(2+)</name>
        <dbReference type="ChEBI" id="CHEBI:29105"/>
        <note>catalytic</note>
    </ligand>
</feature>
<keyword evidence="6 12" id="KW-0686">Riboflavin biosynthesis</keyword>
<feature type="binding site" evidence="14">
    <location>
        <position position="164"/>
    </location>
    <ligand>
        <name>NADP(+)</name>
        <dbReference type="ChEBI" id="CHEBI:58349"/>
    </ligand>
</feature>
<dbReference type="UniPathway" id="UPA00275">
    <property type="reaction ID" value="UER00401"/>
</dbReference>
<dbReference type="SUPFAM" id="SSF53597">
    <property type="entry name" value="Dihydrofolate reductase-like"/>
    <property type="match status" value="1"/>
</dbReference>
<dbReference type="Gene3D" id="3.40.430.10">
    <property type="entry name" value="Dihydrofolate Reductase, subunit A"/>
    <property type="match status" value="1"/>
</dbReference>
<dbReference type="OrthoDB" id="9800865at2"/>
<evidence type="ECO:0000256" key="14">
    <source>
        <dbReference type="PIRSR" id="PIRSR006769-2"/>
    </source>
</evidence>
<evidence type="ECO:0000256" key="4">
    <source>
        <dbReference type="ARBA" id="ARBA00005259"/>
    </source>
</evidence>
<comment type="catalytic activity">
    <reaction evidence="12">
        <text>5-amino-6-(5-phospho-D-ribitylamino)uracil + NADP(+) = 5-amino-6-(5-phospho-D-ribosylamino)uracil + NADPH + H(+)</text>
        <dbReference type="Rhea" id="RHEA:17845"/>
        <dbReference type="ChEBI" id="CHEBI:15378"/>
        <dbReference type="ChEBI" id="CHEBI:57783"/>
        <dbReference type="ChEBI" id="CHEBI:58349"/>
        <dbReference type="ChEBI" id="CHEBI:58421"/>
        <dbReference type="ChEBI" id="CHEBI:58453"/>
        <dbReference type="EC" id="1.1.1.193"/>
    </reaction>
</comment>
<dbReference type="EC" id="3.5.4.26" evidence="12"/>
<keyword evidence="9 12" id="KW-0521">NADP</keyword>
<comment type="similarity">
    <text evidence="4 12">In the N-terminal section; belongs to the cytidine and deoxycytidylate deaminase family.</text>
</comment>
<evidence type="ECO:0000256" key="5">
    <source>
        <dbReference type="ARBA" id="ARBA00007417"/>
    </source>
</evidence>
<dbReference type="Proteomes" id="UP000229498">
    <property type="component" value="Unassembled WGS sequence"/>
</dbReference>